<dbReference type="InterPro" id="IPR008189">
    <property type="entry name" value="rRNA_ssu_MeTfrase_I"/>
</dbReference>
<dbReference type="InterPro" id="IPR014777">
    <property type="entry name" value="4pyrrole_Mease_sub1"/>
</dbReference>
<dbReference type="FunFam" id="3.30.950.10:FF:000002">
    <property type="entry name" value="Ribosomal RNA small subunit methyltransferase I"/>
    <property type="match status" value="1"/>
</dbReference>
<comment type="catalytic activity">
    <reaction evidence="6">
        <text>cytidine(1402) in 16S rRNA + S-adenosyl-L-methionine = 2'-O-methylcytidine(1402) in 16S rRNA + S-adenosyl-L-homocysteine + H(+)</text>
        <dbReference type="Rhea" id="RHEA:42924"/>
        <dbReference type="Rhea" id="RHEA-COMP:10285"/>
        <dbReference type="Rhea" id="RHEA-COMP:10286"/>
        <dbReference type="ChEBI" id="CHEBI:15378"/>
        <dbReference type="ChEBI" id="CHEBI:57856"/>
        <dbReference type="ChEBI" id="CHEBI:59789"/>
        <dbReference type="ChEBI" id="CHEBI:74495"/>
        <dbReference type="ChEBI" id="CHEBI:82748"/>
        <dbReference type="EC" id="2.1.1.198"/>
    </reaction>
</comment>
<dbReference type="PANTHER" id="PTHR46111:SF1">
    <property type="entry name" value="RIBOSOMAL RNA SMALL SUBUNIT METHYLTRANSFERASE I"/>
    <property type="match status" value="1"/>
</dbReference>
<feature type="domain" description="RsmI HTH" evidence="8">
    <location>
        <begin position="241"/>
        <end position="282"/>
    </location>
</feature>
<evidence type="ECO:0000259" key="8">
    <source>
        <dbReference type="Pfam" id="PF23016"/>
    </source>
</evidence>
<comment type="function">
    <text evidence="6">Catalyzes the 2'-O-methylation of the ribose of cytidine 1402 (C1402) in 16S rRNA.</text>
</comment>
<dbReference type="Pfam" id="PF23016">
    <property type="entry name" value="RsmI_C"/>
    <property type="match status" value="1"/>
</dbReference>
<gene>
    <name evidence="6 9" type="primary">rsmI</name>
    <name evidence="9" type="ORF">GR167_15055</name>
</gene>
<dbReference type="PIRSF" id="PIRSF005917">
    <property type="entry name" value="MTase_YraL"/>
    <property type="match status" value="1"/>
</dbReference>
<comment type="similarity">
    <text evidence="6">Belongs to the methyltransferase superfamily. RsmI family.</text>
</comment>
<proteinExistence type="inferred from homology"/>
<dbReference type="InterPro" id="IPR053910">
    <property type="entry name" value="RsmI_HTH"/>
</dbReference>
<dbReference type="InterPro" id="IPR000878">
    <property type="entry name" value="4pyrrol_Mease"/>
</dbReference>
<organism evidence="9 10">
    <name type="scientific">Thalassovita mangrovi</name>
    <dbReference type="NCBI Taxonomy" id="2692236"/>
    <lineage>
        <taxon>Bacteria</taxon>
        <taxon>Pseudomonadati</taxon>
        <taxon>Pseudomonadota</taxon>
        <taxon>Alphaproteobacteria</taxon>
        <taxon>Rhodobacterales</taxon>
        <taxon>Roseobacteraceae</taxon>
        <taxon>Thalassovita</taxon>
    </lineage>
</organism>
<dbReference type="EC" id="2.1.1.198" evidence="6"/>
<sequence>MNLQQKKLAPGLYLLATPIGTARDITLRALDILASADVLVAEDTRSLRKLMEIHGIPLGDRPVLSYHDHNGAQMRPRLLALLAEGKSMAYASEAGTPMVADPGFDLARAAREADHPVTSAPGASAVITALTLAGLPTDRFFFAGFLPNAKGQRRSALEELKEVPGTLAFYESPKRIAAMLADAAEVLGPDREAAVCRELTKKFEEVLRGTLGELAETCSERTLKGEIVVLVDRRRLPNIGESDIEAMLQTLLQDLSVRDASDRLAAETGLPRRKIYQMALKLDRG</sequence>
<name>A0A6L8LL81_9RHOB</name>
<dbReference type="AlphaFoldDB" id="A0A6L8LL81"/>
<dbReference type="SUPFAM" id="SSF53790">
    <property type="entry name" value="Tetrapyrrole methylase"/>
    <property type="match status" value="1"/>
</dbReference>
<dbReference type="InterPro" id="IPR014776">
    <property type="entry name" value="4pyrrole_Mease_sub2"/>
</dbReference>
<keyword evidence="5 6" id="KW-0949">S-adenosyl-L-methionine</keyword>
<keyword evidence="10" id="KW-1185">Reference proteome</keyword>
<dbReference type="GO" id="GO:0005737">
    <property type="term" value="C:cytoplasm"/>
    <property type="evidence" value="ECO:0007669"/>
    <property type="project" value="UniProtKB-SubCell"/>
</dbReference>
<comment type="subcellular location">
    <subcellularLocation>
        <location evidence="6">Cytoplasm</location>
    </subcellularLocation>
</comment>
<keyword evidence="1 6" id="KW-0963">Cytoplasm</keyword>
<dbReference type="EMBL" id="WWEN01000007">
    <property type="protein sequence ID" value="MYM56635.1"/>
    <property type="molecule type" value="Genomic_DNA"/>
</dbReference>
<dbReference type="PANTHER" id="PTHR46111">
    <property type="entry name" value="RIBOSOMAL RNA SMALL SUBUNIT METHYLTRANSFERASE I"/>
    <property type="match status" value="1"/>
</dbReference>
<evidence type="ECO:0000256" key="3">
    <source>
        <dbReference type="ARBA" id="ARBA00022603"/>
    </source>
</evidence>
<reference evidence="9 10" key="1">
    <citation type="submission" date="2020-01" db="EMBL/GenBank/DDBJ databases">
        <authorList>
            <person name="Chen S."/>
        </authorList>
    </citation>
    <scope>NUCLEOTIDE SEQUENCE [LARGE SCALE GENOMIC DNA]</scope>
    <source>
        <strain evidence="9 10">GS-10</strain>
    </source>
</reference>
<evidence type="ECO:0000313" key="9">
    <source>
        <dbReference type="EMBL" id="MYM56635.1"/>
    </source>
</evidence>
<dbReference type="RefSeq" id="WP_160974727.1">
    <property type="nucleotide sequence ID" value="NZ_WWEN01000007.1"/>
</dbReference>
<evidence type="ECO:0000256" key="1">
    <source>
        <dbReference type="ARBA" id="ARBA00022490"/>
    </source>
</evidence>
<comment type="caution">
    <text evidence="9">The sequence shown here is derived from an EMBL/GenBank/DDBJ whole genome shotgun (WGS) entry which is preliminary data.</text>
</comment>
<dbReference type="HAMAP" id="MF_01877">
    <property type="entry name" value="16SrRNA_methyltr_I"/>
    <property type="match status" value="1"/>
</dbReference>
<evidence type="ECO:0000256" key="4">
    <source>
        <dbReference type="ARBA" id="ARBA00022679"/>
    </source>
</evidence>
<evidence type="ECO:0000259" key="7">
    <source>
        <dbReference type="Pfam" id="PF00590"/>
    </source>
</evidence>
<dbReference type="NCBIfam" id="TIGR00096">
    <property type="entry name" value="16S rRNA (cytidine(1402)-2'-O)-methyltransferase"/>
    <property type="match status" value="1"/>
</dbReference>
<evidence type="ECO:0000313" key="10">
    <source>
        <dbReference type="Proteomes" id="UP000479043"/>
    </source>
</evidence>
<dbReference type="Pfam" id="PF00590">
    <property type="entry name" value="TP_methylase"/>
    <property type="match status" value="1"/>
</dbReference>
<keyword evidence="3 6" id="KW-0489">Methyltransferase</keyword>
<dbReference type="Gene3D" id="3.30.950.10">
    <property type="entry name" value="Methyltransferase, Cobalt-precorrin-4 Transmethylase, Domain 2"/>
    <property type="match status" value="1"/>
</dbReference>
<feature type="domain" description="Tetrapyrrole methylase" evidence="7">
    <location>
        <begin position="12"/>
        <end position="215"/>
    </location>
</feature>
<evidence type="ECO:0000256" key="2">
    <source>
        <dbReference type="ARBA" id="ARBA00022552"/>
    </source>
</evidence>
<dbReference type="GO" id="GO:0070677">
    <property type="term" value="F:rRNA (cytosine-2'-O-)-methyltransferase activity"/>
    <property type="evidence" value="ECO:0007669"/>
    <property type="project" value="UniProtKB-UniRule"/>
</dbReference>
<dbReference type="Gene3D" id="3.40.1010.10">
    <property type="entry name" value="Cobalt-precorrin-4 Transmethylase, Domain 1"/>
    <property type="match status" value="1"/>
</dbReference>
<dbReference type="Proteomes" id="UP000479043">
    <property type="component" value="Unassembled WGS sequence"/>
</dbReference>
<accession>A0A6L8LL81</accession>
<evidence type="ECO:0000256" key="6">
    <source>
        <dbReference type="HAMAP-Rule" id="MF_01877"/>
    </source>
</evidence>
<dbReference type="InterPro" id="IPR035996">
    <property type="entry name" value="4pyrrol_Methylase_sf"/>
</dbReference>
<protein>
    <recommendedName>
        <fullName evidence="6">Ribosomal RNA small subunit methyltransferase I</fullName>
        <ecNumber evidence="6">2.1.1.198</ecNumber>
    </recommendedName>
    <alternativeName>
        <fullName evidence="6">16S rRNA 2'-O-ribose C1402 methyltransferase</fullName>
    </alternativeName>
    <alternativeName>
        <fullName evidence="6">rRNA (cytidine-2'-O-)-methyltransferase RsmI</fullName>
    </alternativeName>
</protein>
<keyword evidence="4 6" id="KW-0808">Transferase</keyword>
<dbReference type="CDD" id="cd11648">
    <property type="entry name" value="RsmI"/>
    <property type="match status" value="1"/>
</dbReference>
<evidence type="ECO:0000256" key="5">
    <source>
        <dbReference type="ARBA" id="ARBA00022691"/>
    </source>
</evidence>
<keyword evidence="2 6" id="KW-0698">rRNA processing</keyword>